<comment type="caution">
    <text evidence="2">The sequence shown here is derived from an EMBL/GenBank/DDBJ whole genome shotgun (WGS) entry which is preliminary data.</text>
</comment>
<dbReference type="Pfam" id="PF17197">
    <property type="entry name" value="DUF5134"/>
    <property type="match status" value="1"/>
</dbReference>
<sequence length="192" mass="18700">MHGPVLVGWLLVALCGGTGGYCLTRVRGGRPRERRAAAAEAAMGLGMAVMALPTGQPGGFPGDLVLLCVAVLSGGTALGAAAVLGFGAAHRAHHVVETAAMLYMALAMGAAPAAAHHAAHQPGGNPLLTGVLLAYFGGYALCAGPRLLPAAVGGGHGGPAGGAGGAPERPPELAAACRLALAVGMFAMLLTM</sequence>
<gene>
    <name evidence="2" type="ORF">D7294_24130</name>
</gene>
<name>A0A3A9YRF6_9ACTN</name>
<dbReference type="Proteomes" id="UP000272474">
    <property type="component" value="Unassembled WGS sequence"/>
</dbReference>
<accession>A0A3A9YRF6</accession>
<evidence type="ECO:0000313" key="3">
    <source>
        <dbReference type="Proteomes" id="UP000272474"/>
    </source>
</evidence>
<dbReference type="EMBL" id="RBAL01000017">
    <property type="protein sequence ID" value="RKN38560.1"/>
    <property type="molecule type" value="Genomic_DNA"/>
</dbReference>
<feature type="transmembrane region" description="Helical" evidence="1">
    <location>
        <begin position="6"/>
        <end position="24"/>
    </location>
</feature>
<reference evidence="2 3" key="1">
    <citation type="journal article" date="2014" name="Int. J. Syst. Evol. Microbiol.">
        <title>Streptomyces hoynatensis sp. nov., isolated from deep marine sediment.</title>
        <authorList>
            <person name="Veyisoglu A."/>
            <person name="Sahin N."/>
        </authorList>
    </citation>
    <scope>NUCLEOTIDE SEQUENCE [LARGE SCALE GENOMIC DNA]</scope>
    <source>
        <strain evidence="2 3">KCTC 29097</strain>
    </source>
</reference>
<evidence type="ECO:0000256" key="1">
    <source>
        <dbReference type="SAM" id="Phobius"/>
    </source>
</evidence>
<proteinExistence type="predicted"/>
<protein>
    <submittedName>
        <fullName evidence="2">DUF5134 domain-containing protein</fullName>
    </submittedName>
</protein>
<organism evidence="2 3">
    <name type="scientific">Streptomyces hoynatensis</name>
    <dbReference type="NCBI Taxonomy" id="1141874"/>
    <lineage>
        <taxon>Bacteria</taxon>
        <taxon>Bacillati</taxon>
        <taxon>Actinomycetota</taxon>
        <taxon>Actinomycetes</taxon>
        <taxon>Kitasatosporales</taxon>
        <taxon>Streptomycetaceae</taxon>
        <taxon>Streptomyces</taxon>
    </lineage>
</organism>
<keyword evidence="1" id="KW-0472">Membrane</keyword>
<feature type="transmembrane region" description="Helical" evidence="1">
    <location>
        <begin position="64"/>
        <end position="88"/>
    </location>
</feature>
<evidence type="ECO:0000313" key="2">
    <source>
        <dbReference type="EMBL" id="RKN38560.1"/>
    </source>
</evidence>
<keyword evidence="3" id="KW-1185">Reference proteome</keyword>
<keyword evidence="1" id="KW-0812">Transmembrane</keyword>
<feature type="transmembrane region" description="Helical" evidence="1">
    <location>
        <begin position="36"/>
        <end position="52"/>
    </location>
</feature>
<dbReference type="RefSeq" id="WP_120683235.1">
    <property type="nucleotide sequence ID" value="NZ_RBAL01000017.1"/>
</dbReference>
<keyword evidence="1" id="KW-1133">Transmembrane helix</keyword>
<dbReference type="AlphaFoldDB" id="A0A3A9YRF6"/>
<feature type="transmembrane region" description="Helical" evidence="1">
    <location>
        <begin position="100"/>
        <end position="119"/>
    </location>
</feature>
<dbReference type="InterPro" id="IPR033458">
    <property type="entry name" value="DUF5134"/>
</dbReference>